<gene>
    <name evidence="2" type="ORF">BN1211_4019</name>
</gene>
<evidence type="ECO:0008006" key="4">
    <source>
        <dbReference type="Google" id="ProtNLM"/>
    </source>
</evidence>
<evidence type="ECO:0000313" key="3">
    <source>
        <dbReference type="Proteomes" id="UP000038830"/>
    </source>
</evidence>
<sequence>MDLLDIIGSQSKHFIIERSLSSPLNYLIPFSKFKREANIESVHWFEDSVDFEDDRLPITILIHSSLDNVPKLKIWIQRLSGRQIDLVITDDYSRSFQWNLQQQGLIGDINTVTSWKLSIQAPLCDNLRLIHLQLAEFNSLYQYKTPNLASKLVDLLNQELSTQNLYITKIFAKGLNSNKFVQHLKQRMESNLQNMDQLSKSKELKIKNGLFEQLDSGLQCDLMVFERNLDFLSVLLNQLNYMGIIDESLGIDINNVKLDEELVYFNESPIFDKIQQMNFGLACDFLNEQAKSLQSQYDELVKKTKTDISKNIVSQLKDLEDAKNNVALHTKISEFVLQKLDIKNSANFNTLLEFQQDLITQSLSYSNSISTIQEWIYAFDYDAVTVLRLIGIISITFNGLRESDYNKLTNDIVEQYGIKYWSILQKLIKIGIITIRGDPSIIKNYSQLSNSLQLVQQDDSEGDISYRGYTPLVTQVIRKTLNDDKRSNWDDVDLSAIIGKSTEESLINESKQGGASLQVEGSTVIVVMIGGLTYAELASLTHLAKNSKRQFLVITDGVINTSKVINH</sequence>
<dbReference type="Gene3D" id="3.40.50.2060">
    <property type="match status" value="1"/>
</dbReference>
<proteinExistence type="inferred from homology"/>
<evidence type="ECO:0000313" key="2">
    <source>
        <dbReference type="EMBL" id="CEP23437.1"/>
    </source>
</evidence>
<comment type="similarity">
    <text evidence="1">Belongs to the STXBP/unc-18/SEC1 family.</text>
</comment>
<dbReference type="InterPro" id="IPR043155">
    <property type="entry name" value="VPS33_dom3b"/>
</dbReference>
<dbReference type="Pfam" id="PF00995">
    <property type="entry name" value="Sec1"/>
    <property type="match status" value="1"/>
</dbReference>
<dbReference type="Proteomes" id="UP000038830">
    <property type="component" value="Unassembled WGS sequence"/>
</dbReference>
<organism evidence="2 3">
    <name type="scientific">Cyberlindnera jadinii (strain ATCC 18201 / CBS 1600 / BCRC 20928 / JCM 3617 / NBRC 0987 / NRRL Y-1542)</name>
    <name type="common">Torula yeast</name>
    <name type="synonym">Candida utilis</name>
    <dbReference type="NCBI Taxonomy" id="983966"/>
    <lineage>
        <taxon>Eukaryota</taxon>
        <taxon>Fungi</taxon>
        <taxon>Dikarya</taxon>
        <taxon>Ascomycota</taxon>
        <taxon>Saccharomycotina</taxon>
        <taxon>Saccharomycetes</taxon>
        <taxon>Phaffomycetales</taxon>
        <taxon>Phaffomycetaceae</taxon>
        <taxon>Cyberlindnera</taxon>
    </lineage>
</organism>
<evidence type="ECO:0000256" key="1">
    <source>
        <dbReference type="ARBA" id="ARBA00009884"/>
    </source>
</evidence>
<dbReference type="GO" id="GO:0016192">
    <property type="term" value="P:vesicle-mediated transport"/>
    <property type="evidence" value="ECO:0007669"/>
    <property type="project" value="InterPro"/>
</dbReference>
<accession>A0A0H5C6F5</accession>
<dbReference type="PANTHER" id="PTHR11679">
    <property type="entry name" value="VESICLE PROTEIN SORTING-ASSOCIATED"/>
    <property type="match status" value="1"/>
</dbReference>
<dbReference type="InterPro" id="IPR001619">
    <property type="entry name" value="Sec1-like"/>
</dbReference>
<dbReference type="EMBL" id="CDQK01000004">
    <property type="protein sequence ID" value="CEP23437.1"/>
    <property type="molecule type" value="Genomic_DNA"/>
</dbReference>
<name>A0A0H5C6F5_CYBJN</name>
<dbReference type="InterPro" id="IPR043127">
    <property type="entry name" value="Sec-1-like_dom3a"/>
</dbReference>
<dbReference type="Gene3D" id="3.90.830.10">
    <property type="entry name" value="Syntaxin Binding Protein 1, Chain A, domain 2"/>
    <property type="match status" value="1"/>
</dbReference>
<dbReference type="SUPFAM" id="SSF56815">
    <property type="entry name" value="Sec1/munc18-like (SM) proteins"/>
    <property type="match status" value="1"/>
</dbReference>
<dbReference type="Gene3D" id="1.25.40.850">
    <property type="match status" value="1"/>
</dbReference>
<dbReference type="InterPro" id="IPR027482">
    <property type="entry name" value="Sec1-like_dom2"/>
</dbReference>
<protein>
    <recommendedName>
        <fullName evidence="4">Sec1-like protein</fullName>
    </recommendedName>
</protein>
<dbReference type="AlphaFoldDB" id="A0A0H5C6F5"/>
<dbReference type="InterPro" id="IPR043154">
    <property type="entry name" value="Sec-1-like_dom1"/>
</dbReference>
<dbReference type="InterPro" id="IPR036045">
    <property type="entry name" value="Sec1-like_sf"/>
</dbReference>
<reference evidence="3" key="1">
    <citation type="journal article" date="2015" name="J. Biotechnol.">
        <title>The structure of the Cyberlindnera jadinii genome and its relation to Candida utilis analyzed by the occurrence of single nucleotide polymorphisms.</title>
        <authorList>
            <person name="Rupp O."/>
            <person name="Brinkrolf K."/>
            <person name="Buerth C."/>
            <person name="Kunigo M."/>
            <person name="Schneider J."/>
            <person name="Jaenicke S."/>
            <person name="Goesmann A."/>
            <person name="Puehler A."/>
            <person name="Jaeger K.-E."/>
            <person name="Ernst J.F."/>
        </authorList>
    </citation>
    <scope>NUCLEOTIDE SEQUENCE [LARGE SCALE GENOMIC DNA]</scope>
    <source>
        <strain evidence="3">ATCC 18201 / CBS 1600 / BCRC 20928 / JCM 3617 / NBRC 0987 / NRRL Y-1542</strain>
    </source>
</reference>
<dbReference type="Gene3D" id="3.40.50.1910">
    <property type="match status" value="1"/>
</dbReference>